<comment type="caution">
    <text evidence="4">The sequence shown here is derived from an EMBL/GenBank/DDBJ whole genome shotgun (WGS) entry which is preliminary data.</text>
</comment>
<feature type="compositionally biased region" description="Low complexity" evidence="1">
    <location>
        <begin position="15"/>
        <end position="35"/>
    </location>
</feature>
<evidence type="ECO:0000256" key="2">
    <source>
        <dbReference type="SAM" id="Phobius"/>
    </source>
</evidence>
<dbReference type="InterPro" id="IPR011047">
    <property type="entry name" value="Quinoprotein_ADH-like_sf"/>
</dbReference>
<dbReference type="InterPro" id="IPR015943">
    <property type="entry name" value="WD40/YVTN_repeat-like_dom_sf"/>
</dbReference>
<feature type="compositionally biased region" description="Low complexity" evidence="1">
    <location>
        <begin position="70"/>
        <end position="94"/>
    </location>
</feature>
<dbReference type="SUPFAM" id="SSF50998">
    <property type="entry name" value="Quinoprotein alcohol dehydrogenase-like"/>
    <property type="match status" value="1"/>
</dbReference>
<feature type="domain" description="Pyrrolo-quinoline quinone repeat" evidence="3">
    <location>
        <begin position="423"/>
        <end position="566"/>
    </location>
</feature>
<dbReference type="PANTHER" id="PTHR34512">
    <property type="entry name" value="CELL SURFACE PROTEIN"/>
    <property type="match status" value="1"/>
</dbReference>
<accession>A0ABU6CGT7</accession>
<feature type="region of interest" description="Disordered" evidence="1">
    <location>
        <begin position="1"/>
        <end position="159"/>
    </location>
</feature>
<dbReference type="Pfam" id="PF13360">
    <property type="entry name" value="PQQ_2"/>
    <property type="match status" value="2"/>
</dbReference>
<protein>
    <submittedName>
        <fullName evidence="4">PQQ-like beta-propeller repeat protein</fullName>
    </submittedName>
</protein>
<dbReference type="InterPro" id="IPR002372">
    <property type="entry name" value="PQQ_rpt_dom"/>
</dbReference>
<organism evidence="4 5">
    <name type="scientific">Streptomyces kunmingensis</name>
    <dbReference type="NCBI Taxonomy" id="68225"/>
    <lineage>
        <taxon>Bacteria</taxon>
        <taxon>Bacillati</taxon>
        <taxon>Actinomycetota</taxon>
        <taxon>Actinomycetes</taxon>
        <taxon>Kitasatosporales</taxon>
        <taxon>Streptomycetaceae</taxon>
        <taxon>Streptomyces</taxon>
    </lineage>
</organism>
<feature type="region of interest" description="Disordered" evidence="1">
    <location>
        <begin position="188"/>
        <end position="234"/>
    </location>
</feature>
<keyword evidence="2" id="KW-1133">Transmembrane helix</keyword>
<gene>
    <name evidence="4" type="ORF">OKJ48_25905</name>
</gene>
<evidence type="ECO:0000313" key="5">
    <source>
        <dbReference type="Proteomes" id="UP001352223"/>
    </source>
</evidence>
<proteinExistence type="predicted"/>
<feature type="compositionally biased region" description="Pro residues" evidence="1">
    <location>
        <begin position="36"/>
        <end position="69"/>
    </location>
</feature>
<dbReference type="PRINTS" id="PR01217">
    <property type="entry name" value="PRICHEXTENSN"/>
</dbReference>
<evidence type="ECO:0000313" key="4">
    <source>
        <dbReference type="EMBL" id="MEB3963649.1"/>
    </source>
</evidence>
<dbReference type="Gene3D" id="2.130.10.10">
    <property type="entry name" value="YVTN repeat-like/Quinoprotein amine dehydrogenase"/>
    <property type="match status" value="1"/>
</dbReference>
<feature type="transmembrane region" description="Helical" evidence="2">
    <location>
        <begin position="164"/>
        <end position="185"/>
    </location>
</feature>
<name>A0ABU6CGT7_9ACTN</name>
<keyword evidence="5" id="KW-1185">Reference proteome</keyword>
<evidence type="ECO:0000259" key="3">
    <source>
        <dbReference type="Pfam" id="PF13360"/>
    </source>
</evidence>
<dbReference type="EMBL" id="JAOZYB010000267">
    <property type="protein sequence ID" value="MEB3963649.1"/>
    <property type="molecule type" value="Genomic_DNA"/>
</dbReference>
<dbReference type="PANTHER" id="PTHR34512:SF30">
    <property type="entry name" value="OUTER MEMBRANE PROTEIN ASSEMBLY FACTOR BAMB"/>
    <property type="match status" value="1"/>
</dbReference>
<reference evidence="4 5" key="1">
    <citation type="submission" date="2022-10" db="EMBL/GenBank/DDBJ databases">
        <authorList>
            <person name="Xie J."/>
            <person name="Shen N."/>
        </authorList>
    </citation>
    <scope>NUCLEOTIDE SEQUENCE [LARGE SCALE GENOMIC DNA]</scope>
    <source>
        <strain evidence="4 5">DSM 41681</strain>
    </source>
</reference>
<evidence type="ECO:0000256" key="1">
    <source>
        <dbReference type="SAM" id="MobiDB-lite"/>
    </source>
</evidence>
<feature type="domain" description="Pyrrolo-quinoline quinone repeat" evidence="3">
    <location>
        <begin position="257"/>
        <end position="385"/>
    </location>
</feature>
<feature type="compositionally biased region" description="Basic and acidic residues" evidence="1">
    <location>
        <begin position="192"/>
        <end position="205"/>
    </location>
</feature>
<dbReference type="Proteomes" id="UP001352223">
    <property type="component" value="Unassembled WGS sequence"/>
</dbReference>
<dbReference type="RefSeq" id="WP_324771385.1">
    <property type="nucleotide sequence ID" value="NZ_BAAATS010000010.1"/>
</dbReference>
<feature type="compositionally biased region" description="Low complexity" evidence="1">
    <location>
        <begin position="107"/>
        <end position="144"/>
    </location>
</feature>
<feature type="compositionally biased region" description="Pro residues" evidence="1">
    <location>
        <begin position="95"/>
        <end position="106"/>
    </location>
</feature>
<keyword evidence="2" id="KW-0472">Membrane</keyword>
<keyword evidence="2" id="KW-0812">Transmembrane</keyword>
<sequence>MTQPPSQPPSGGFGAPQDPQNPQDPRNSQPSSPGSQPAPTPPPPAAPPAGPPQTPPPAGPPQTPPPPQPGYGYPQEQQPGPYGQQQPGPYGQPQQPGPYNQPPQQPGPYGQPQQQPGPYGYPQQPGPYAQQPGPYGQQPQYGYPPQQPPPPPGGNGNGVKRRTWVIAAAAVALVVVAGAVVFAVVGSNDDEDGKKDTAGKNKDPKTSASAPVDPGDGQGDGHGGEEDLNAGRQDGESKVLWYKTAPKVSSDGANAPGMWITDKVAVKAAYKEVLGYDIADGKVSWPAITLPQKICSVTKTPSDAGKIVVAYMSGTSSRANCNQVQEIDLATGAKGWTAKIPERESKDDYFDGTGNSISLTYVGGDTLMVGRSMSGLALDAKTGAKKKFAVEQYGTDCFPKAYTGNKDKLLSVASCGAGGDKAHEELRQLDPDTGKALWTKKYPKDWSISHVYSVSPLVVYAQNDDKKVYDISGYKDNSSAAQSLGVDGLDTACGASFSFLTRNLDGCQGVTADASTLYIPTKGKTGGANEVVAISLTSGKERWRAKSPEDQSLLPLKVENGAVVAYMEASYGGDPGRVVSIPVSGSHTPKTLMQNPAGAAEIESGFYSKDVAWVDGRFYLSATNLSGSAKGQQKLMLAYGD</sequence>